<proteinExistence type="predicted"/>
<evidence type="ECO:0000313" key="1">
    <source>
        <dbReference type="EMBL" id="BAA94327.1"/>
    </source>
</evidence>
<dbReference type="EMBL" id="AB033763">
    <property type="protein sequence ID" value="BAA94327.1"/>
    <property type="molecule type" value="Genomic_DNA"/>
</dbReference>
<reference evidence="1" key="1">
    <citation type="journal article" date="2001" name="Antimicrob. Agents Chemother.">
        <title>Structural Comparison of Three Types of Staphylococcal Cassette Chromosome mec Integrated in the Chromosome in Methicillin-Resistant Staphylococcus aureus.</title>
        <authorList>
            <person name="Ito T."/>
            <person name="Katayama Y."/>
            <person name="Asada K."/>
            <person name="Mori N."/>
            <person name="Tsutsumimoto K."/>
            <person name="Hiramatsu K."/>
        </authorList>
    </citation>
    <scope>NUCLEOTIDE SEQUENCE</scope>
    <source>
        <strain evidence="1">NCTC10442</strain>
    </source>
</reference>
<protein>
    <submittedName>
        <fullName evidence="1">Uncharacterized protein</fullName>
    </submittedName>
</protein>
<accession>Q9LBZ3</accession>
<name>Q9LBZ3_STAAU</name>
<reference evidence="1" key="2">
    <citation type="journal article" date="2003" name="Drug Resist. Updat.">
        <title>Insights on antibiotic resistance of Staphylococcus aureus from its whole genome: genomic island SCC.</title>
        <authorList>
            <person name="Ito T."/>
            <person name="Okuma K."/>
            <person name="Xue M.X."/>
            <person name="Yuzawa H."/>
            <person name="Hiramatsu K."/>
        </authorList>
    </citation>
    <scope>NUCLEOTIDE SEQUENCE</scope>
    <source>
        <strain evidence="1">NCTC10442</strain>
    </source>
</reference>
<dbReference type="AlphaFoldDB" id="Q9LBZ3"/>
<organism evidence="1">
    <name type="scientific">Staphylococcus aureus</name>
    <dbReference type="NCBI Taxonomy" id="1280"/>
    <lineage>
        <taxon>Bacteria</taxon>
        <taxon>Bacillati</taxon>
        <taxon>Bacillota</taxon>
        <taxon>Bacilli</taxon>
        <taxon>Bacillales</taxon>
        <taxon>Staphylococcaceae</taxon>
        <taxon>Staphylococcus</taxon>
    </lineage>
</organism>
<sequence>MRNFFITITLKVIIEHSFYCWCFYCVYRESTIMIVIPKGCMCCNHFTLFRFFFDSIFDLFAYIIRF</sequence>